<accession>A0A9Q0Z6K6</accession>
<feature type="compositionally biased region" description="Low complexity" evidence="5">
    <location>
        <begin position="525"/>
        <end position="534"/>
    </location>
</feature>
<organism evidence="8 9">
    <name type="scientific">Salix koriyanagi</name>
    <dbReference type="NCBI Taxonomy" id="2511006"/>
    <lineage>
        <taxon>Eukaryota</taxon>
        <taxon>Viridiplantae</taxon>
        <taxon>Streptophyta</taxon>
        <taxon>Embryophyta</taxon>
        <taxon>Tracheophyta</taxon>
        <taxon>Spermatophyta</taxon>
        <taxon>Magnoliopsida</taxon>
        <taxon>eudicotyledons</taxon>
        <taxon>Gunneridae</taxon>
        <taxon>Pentapetalae</taxon>
        <taxon>rosids</taxon>
        <taxon>fabids</taxon>
        <taxon>Malpighiales</taxon>
        <taxon>Salicaceae</taxon>
        <taxon>Saliceae</taxon>
        <taxon>Salix</taxon>
    </lineage>
</organism>
<comment type="caution">
    <text evidence="8">The sequence shown here is derived from an EMBL/GenBank/DDBJ whole genome shotgun (WGS) entry which is preliminary data.</text>
</comment>
<feature type="compositionally biased region" description="Polar residues" evidence="5">
    <location>
        <begin position="667"/>
        <end position="679"/>
    </location>
</feature>
<dbReference type="Pfam" id="PF12738">
    <property type="entry name" value="PTCB-BRCT"/>
    <property type="match status" value="1"/>
</dbReference>
<dbReference type="EMBL" id="JAPFFM010000013">
    <property type="protein sequence ID" value="KAJ6723359.1"/>
    <property type="molecule type" value="Genomic_DNA"/>
</dbReference>
<dbReference type="SUPFAM" id="SSF57903">
    <property type="entry name" value="FYVE/PHD zinc finger"/>
    <property type="match status" value="1"/>
</dbReference>
<evidence type="ECO:0000313" key="9">
    <source>
        <dbReference type="Proteomes" id="UP001151752"/>
    </source>
</evidence>
<feature type="compositionally biased region" description="Polar residues" evidence="5">
    <location>
        <begin position="216"/>
        <end position="228"/>
    </location>
</feature>
<feature type="region of interest" description="Disordered" evidence="5">
    <location>
        <begin position="651"/>
        <end position="707"/>
    </location>
</feature>
<proteinExistence type="predicted"/>
<feature type="domain" description="BRCT" evidence="7">
    <location>
        <begin position="6"/>
        <end position="96"/>
    </location>
</feature>
<reference evidence="8" key="2">
    <citation type="journal article" date="2023" name="Int. J. Mol. Sci.">
        <title>De Novo Assembly and Annotation of 11 Diverse Shrub Willow (Salix) Genomes Reveals Novel Gene Organization in Sex-Linked Regions.</title>
        <authorList>
            <person name="Hyden B."/>
            <person name="Feng K."/>
            <person name="Yates T.B."/>
            <person name="Jawdy S."/>
            <person name="Cereghino C."/>
            <person name="Smart L.B."/>
            <person name="Muchero W."/>
        </authorList>
    </citation>
    <scope>NUCLEOTIDE SEQUENCE</scope>
    <source>
        <tissue evidence="8">Shoot tip</tissue>
    </source>
</reference>
<dbReference type="Gene3D" id="3.30.40.10">
    <property type="entry name" value="Zinc/RING finger domain, C3HC4 (zinc finger)"/>
    <property type="match status" value="1"/>
</dbReference>
<dbReference type="InterPro" id="IPR019787">
    <property type="entry name" value="Znf_PHD-finger"/>
</dbReference>
<keyword evidence="3" id="KW-0862">Zinc</keyword>
<dbReference type="SMART" id="SM00292">
    <property type="entry name" value="BRCT"/>
    <property type="match status" value="4"/>
</dbReference>
<evidence type="ECO:0000256" key="2">
    <source>
        <dbReference type="ARBA" id="ARBA00022771"/>
    </source>
</evidence>
<feature type="region of interest" description="Disordered" evidence="5">
    <location>
        <begin position="525"/>
        <end position="545"/>
    </location>
</feature>
<feature type="region of interest" description="Disordered" evidence="5">
    <location>
        <begin position="208"/>
        <end position="228"/>
    </location>
</feature>
<dbReference type="GO" id="GO:0008270">
    <property type="term" value="F:zinc ion binding"/>
    <property type="evidence" value="ECO:0007669"/>
    <property type="project" value="UniProtKB-KW"/>
</dbReference>
<evidence type="ECO:0000259" key="6">
    <source>
        <dbReference type="PROSITE" id="PS50016"/>
    </source>
</evidence>
<dbReference type="Gene3D" id="3.40.50.10190">
    <property type="entry name" value="BRCT domain"/>
    <property type="match status" value="4"/>
</dbReference>
<reference evidence="8" key="1">
    <citation type="submission" date="2022-11" db="EMBL/GenBank/DDBJ databases">
        <authorList>
            <person name="Hyden B.L."/>
            <person name="Feng K."/>
            <person name="Yates T."/>
            <person name="Jawdy S."/>
            <person name="Smart L.B."/>
            <person name="Muchero W."/>
        </authorList>
    </citation>
    <scope>NUCLEOTIDE SEQUENCE</scope>
    <source>
        <tissue evidence="8">Shoot tip</tissue>
    </source>
</reference>
<feature type="domain" description="PHD-type" evidence="6">
    <location>
        <begin position="1162"/>
        <end position="1218"/>
    </location>
</feature>
<dbReference type="InterPro" id="IPR044254">
    <property type="entry name" value="At4g02110-like"/>
</dbReference>
<dbReference type="CDD" id="cd17738">
    <property type="entry name" value="BRCT_TopBP1_rpt7"/>
    <property type="match status" value="1"/>
</dbReference>
<dbReference type="PROSITE" id="PS50016">
    <property type="entry name" value="ZF_PHD_2"/>
    <property type="match status" value="1"/>
</dbReference>
<keyword evidence="1" id="KW-0479">Metal-binding</keyword>
<feature type="compositionally biased region" description="Basic and acidic residues" evidence="5">
    <location>
        <begin position="829"/>
        <end position="839"/>
    </location>
</feature>
<dbReference type="Pfam" id="PF00628">
    <property type="entry name" value="PHD"/>
    <property type="match status" value="1"/>
</dbReference>
<evidence type="ECO:0000256" key="3">
    <source>
        <dbReference type="ARBA" id="ARBA00022833"/>
    </source>
</evidence>
<dbReference type="PANTHER" id="PTHR47181:SF2">
    <property type="entry name" value="BRCA1 C TERMINUS DOMAIN CONTAINING PROTEIN, EXPRESSED"/>
    <property type="match status" value="1"/>
</dbReference>
<dbReference type="SUPFAM" id="SSF52113">
    <property type="entry name" value="BRCT domain"/>
    <property type="match status" value="3"/>
</dbReference>
<evidence type="ECO:0000256" key="5">
    <source>
        <dbReference type="SAM" id="MobiDB-lite"/>
    </source>
</evidence>
<dbReference type="Proteomes" id="UP001151752">
    <property type="component" value="Chromosome 14"/>
</dbReference>
<evidence type="ECO:0000259" key="7">
    <source>
        <dbReference type="PROSITE" id="PS50172"/>
    </source>
</evidence>
<feature type="region of interest" description="Disordered" evidence="5">
    <location>
        <begin position="335"/>
        <end position="366"/>
    </location>
</feature>
<dbReference type="InterPro" id="IPR001357">
    <property type="entry name" value="BRCT_dom"/>
</dbReference>
<feature type="compositionally biased region" description="Polar residues" evidence="5">
    <location>
        <begin position="424"/>
        <end position="433"/>
    </location>
</feature>
<dbReference type="InterPro" id="IPR011011">
    <property type="entry name" value="Znf_FYVE_PHD"/>
</dbReference>
<dbReference type="PROSITE" id="PS50172">
    <property type="entry name" value="BRCT"/>
    <property type="match status" value="3"/>
</dbReference>
<dbReference type="InterPro" id="IPR001965">
    <property type="entry name" value="Znf_PHD"/>
</dbReference>
<feature type="region of interest" description="Disordered" evidence="5">
    <location>
        <begin position="420"/>
        <end position="440"/>
    </location>
</feature>
<dbReference type="CDD" id="cd17711">
    <property type="entry name" value="BRCT_PAXIP1_rpt3"/>
    <property type="match status" value="1"/>
</dbReference>
<keyword evidence="9" id="KW-1185">Reference proteome</keyword>
<dbReference type="InterPro" id="IPR013083">
    <property type="entry name" value="Znf_RING/FYVE/PHD"/>
</dbReference>
<feature type="region of interest" description="Disordered" evidence="5">
    <location>
        <begin position="829"/>
        <end position="881"/>
    </location>
</feature>
<keyword evidence="2 4" id="KW-0863">Zinc-finger</keyword>
<sequence>MLETDSPSKTFIGVRFVLFGFDPVNKTKLKSKLVGGGGIDAGQYSEDCTHVIVDNIVFDDPVCVGARNDGKTVVTGLWVDHSLDIGMPADATSIMYRPLRDLNGIPGAKNLIICLTGYQRQDRDDIMTMVGLMGAQFSKPLVANKVTHLICYKFEGEKYVLANKIKKIKLVNHRWLEESLSNWELLSEDNYSKSGHELEMLEAAAKDSEDEAEGTSVMQPSYENANKSPQSLQVGTFKACEMPKMGEVQKISHNLSGPEGVSSVVNAKDILVTPGKRSRDDHASCFDNICVSEVPGHLDAGGIKGATSNALPDTQGRTPISTRTSDHLEFISRSVERPSHSDAKYSTTSYTRNTPRISPSSIFSGNSGNIRGSPKVLLGESVNMSSAKAEYAKDITSPSCAEIPRKGVELLYEEAPGSKKQKTDVSCSSSKSQKMNHDAQAYVTGSPSVTYTSQGLEPTALVDGLSRINNHSPLGNNGHSVHDMIGMNALQNPHANFSTAKSLKFRRNSFTKDHVFLENMILGTGENENTNKNTPQPSFSDLTKDNLVRGPDSGGFATERSEQVVAEAGEPQDWQQNGGDPCTHEKGLETDKSCMHSDLNMPQEGNDNIITKPARKKMIAKKTLGNRPKLTSNVNQKGSIYLNVTASQNDPTVGMAKGKGRVENRSPTDATELETSPATVNVAEAQEMETESDTKLGDNLGDNAVDKIGFTDDETEAPEEKDEGESLLNHEQTDMIVLSHKADNKIEMKLEADNYAANMRDGPAERKNAIEIQKRDRSTLKEGFVIGKGSRGKKQSPGKTKTTAVALVVKEAESKKVLDVEENLNGKKIEENAAEKESTEPCPAGQAKSRTVSRKKSKNSVETEKENKPTVEGDQYASLDDEHVGETAANASKTPMKFNQKVKKSNSGFTPGKEVTKQLKTELQWFILSGHRMQRKEYQQVIRRLKGKFCRDSHQWSYQATHFIAPDPIRRTEKFFAAAASGRWILRSDYLAASSQAGRFLAEESYEWHKNSLSEDGTINLEAPRKWRLLRERTGHGAFYGMHIIIYGECVTPPLDTLKRVVKAGDGTILATSPPYTRFLTSGVDYAIVSPGISRADMWVQEFLRHKIPCIVADYLVEYVCKPGYSLDKHVLYNTNDWAEKSFSNLLSKAEEIVEDSDSGDDIACEVCGSRDRGEVMLICSDESGSAGCGVGMHMDCCDPPLESIPEEDWFCPKCRGSSKRTSPRKKRMKKALH</sequence>
<protein>
    <submittedName>
        <fullName evidence="8">BRCA1 C TERMINUS DOMAIN CONTAINING PROTEIN EXPRESSED</fullName>
    </submittedName>
</protein>
<feature type="compositionally biased region" description="Polar residues" evidence="5">
    <location>
        <begin position="344"/>
        <end position="366"/>
    </location>
</feature>
<evidence type="ECO:0000256" key="1">
    <source>
        <dbReference type="ARBA" id="ARBA00022723"/>
    </source>
</evidence>
<feature type="domain" description="BRCT" evidence="7">
    <location>
        <begin position="926"/>
        <end position="1008"/>
    </location>
</feature>
<feature type="compositionally biased region" description="Basic and acidic residues" evidence="5">
    <location>
        <begin position="859"/>
        <end position="871"/>
    </location>
</feature>
<dbReference type="InterPro" id="IPR036420">
    <property type="entry name" value="BRCT_dom_sf"/>
</dbReference>
<dbReference type="AlphaFoldDB" id="A0A9Q0Z6K6"/>
<dbReference type="SMART" id="SM00249">
    <property type="entry name" value="PHD"/>
    <property type="match status" value="1"/>
</dbReference>
<dbReference type="Pfam" id="PF00533">
    <property type="entry name" value="BRCT"/>
    <property type="match status" value="1"/>
</dbReference>
<name>A0A9Q0Z6K6_9ROSI</name>
<feature type="domain" description="BRCT" evidence="7">
    <location>
        <begin position="109"/>
        <end position="193"/>
    </location>
</feature>
<gene>
    <name evidence="8" type="ORF">OIU74_007847</name>
</gene>
<evidence type="ECO:0000313" key="8">
    <source>
        <dbReference type="EMBL" id="KAJ6723359.1"/>
    </source>
</evidence>
<evidence type="ECO:0000256" key="4">
    <source>
        <dbReference type="PROSITE-ProRule" id="PRU00146"/>
    </source>
</evidence>
<dbReference type="PANTHER" id="PTHR47181">
    <property type="entry name" value="BRCA1 C TERMINUS DOMAIN CONTAINING PROTEIN, EXPRESSED"/>
    <property type="match status" value="1"/>
</dbReference>